<keyword evidence="3" id="KW-1185">Reference proteome</keyword>
<proteinExistence type="predicted"/>
<dbReference type="EMBL" id="RBNI01010534">
    <property type="protein sequence ID" value="RUP43666.1"/>
    <property type="molecule type" value="Genomic_DNA"/>
</dbReference>
<sequence length="327" mass="36810">MSSIALLPASSYPQSRPERARRALGVQFSGLYKEDGSPITPRQQQQVAEAIGDAPGQSPEEAVVTEVPVGWVDGNLSQLGLSLLNRKLALRASPFDFRIFSTPPNPSTQPPMATRSKRTASARFTPLATSTTATNATGTQLTVLDHGDRDHHAVKDLFHETWGENDLKDVKVIEIVKLEYPEAMLQRYNEFRSRAEQNEVERAWAGKIFRCGLMEEISDGETKHLRPCKRSECGVCKFARRGFRMACDMSPTTKSSEAHICTNERGMLRAMFLCNCVVRRVRNNYVVVEDDAVSAKDLQSAIVRRRLHLEHALTFHRYFQNTQFLQT</sequence>
<reference evidence="2 3" key="1">
    <citation type="journal article" date="2018" name="New Phytol.">
        <title>Phylogenomics of Endogonaceae and evolution of mycorrhizas within Mucoromycota.</title>
        <authorList>
            <person name="Chang Y."/>
            <person name="Desiro A."/>
            <person name="Na H."/>
            <person name="Sandor L."/>
            <person name="Lipzen A."/>
            <person name="Clum A."/>
            <person name="Barry K."/>
            <person name="Grigoriev I.V."/>
            <person name="Martin F.M."/>
            <person name="Stajich J.E."/>
            <person name="Smith M.E."/>
            <person name="Bonito G."/>
            <person name="Spatafora J.W."/>
        </authorList>
    </citation>
    <scope>NUCLEOTIDE SEQUENCE [LARGE SCALE GENOMIC DNA]</scope>
    <source>
        <strain evidence="2 3">GMNB39</strain>
    </source>
</reference>
<name>A0A433CYK2_9FUNG</name>
<feature type="region of interest" description="Disordered" evidence="1">
    <location>
        <begin position="101"/>
        <end position="120"/>
    </location>
</feature>
<dbReference type="AlphaFoldDB" id="A0A433CYK2"/>
<organism evidence="2 3">
    <name type="scientific">Jimgerdemannia flammicorona</name>
    <dbReference type="NCBI Taxonomy" id="994334"/>
    <lineage>
        <taxon>Eukaryota</taxon>
        <taxon>Fungi</taxon>
        <taxon>Fungi incertae sedis</taxon>
        <taxon>Mucoromycota</taxon>
        <taxon>Mucoromycotina</taxon>
        <taxon>Endogonomycetes</taxon>
        <taxon>Endogonales</taxon>
        <taxon>Endogonaceae</taxon>
        <taxon>Jimgerdemannia</taxon>
    </lineage>
</organism>
<evidence type="ECO:0000256" key="1">
    <source>
        <dbReference type="SAM" id="MobiDB-lite"/>
    </source>
</evidence>
<accession>A0A433CYK2</accession>
<gene>
    <name evidence="2" type="ORF">BC936DRAFT_136883</name>
</gene>
<dbReference type="Proteomes" id="UP000268093">
    <property type="component" value="Unassembled WGS sequence"/>
</dbReference>
<evidence type="ECO:0000313" key="2">
    <source>
        <dbReference type="EMBL" id="RUP43666.1"/>
    </source>
</evidence>
<feature type="region of interest" description="Disordered" evidence="1">
    <location>
        <begin position="1"/>
        <end position="20"/>
    </location>
</feature>
<evidence type="ECO:0000313" key="3">
    <source>
        <dbReference type="Proteomes" id="UP000268093"/>
    </source>
</evidence>
<comment type="caution">
    <text evidence="2">The sequence shown here is derived from an EMBL/GenBank/DDBJ whole genome shotgun (WGS) entry which is preliminary data.</text>
</comment>
<protein>
    <submittedName>
        <fullName evidence="2">Uncharacterized protein</fullName>
    </submittedName>
</protein>